<evidence type="ECO:0000313" key="2">
    <source>
        <dbReference type="EMBL" id="EEX18500.1"/>
    </source>
</evidence>
<dbReference type="Proteomes" id="UP000003327">
    <property type="component" value="Unassembled WGS sequence"/>
</dbReference>
<evidence type="ECO:0000313" key="3">
    <source>
        <dbReference type="Proteomes" id="UP000003327"/>
    </source>
</evidence>
<evidence type="ECO:0000259" key="1">
    <source>
        <dbReference type="Pfam" id="PF00535"/>
    </source>
</evidence>
<dbReference type="CDD" id="cd00761">
    <property type="entry name" value="Glyco_tranf_GTA_type"/>
    <property type="match status" value="1"/>
</dbReference>
<dbReference type="EMBL" id="ACVA01000036">
    <property type="protein sequence ID" value="EEX18500.1"/>
    <property type="molecule type" value="Genomic_DNA"/>
</dbReference>
<dbReference type="RefSeq" id="WP_004383366.1">
    <property type="nucleotide sequence ID" value="NZ_GG698714.1"/>
</dbReference>
<proteinExistence type="predicted"/>
<gene>
    <name evidence="2" type="ORF">HMPREF0973_01696</name>
</gene>
<dbReference type="SUPFAM" id="SSF53448">
    <property type="entry name" value="Nucleotide-diphospho-sugar transferases"/>
    <property type="match status" value="1"/>
</dbReference>
<reference evidence="2 3" key="1">
    <citation type="submission" date="2009-09" db="EMBL/GenBank/DDBJ databases">
        <authorList>
            <person name="Weinstock G."/>
            <person name="Sodergren E."/>
            <person name="Clifton S."/>
            <person name="Fulton L."/>
            <person name="Fulton B."/>
            <person name="Courtney L."/>
            <person name="Fronick C."/>
            <person name="Harrison M."/>
            <person name="Strong C."/>
            <person name="Farmer C."/>
            <person name="Delahaunty K."/>
            <person name="Markovic C."/>
            <person name="Hall O."/>
            <person name="Minx P."/>
            <person name="Tomlinson C."/>
            <person name="Mitreva M."/>
            <person name="Nelson J."/>
            <person name="Hou S."/>
            <person name="Wollam A."/>
            <person name="Pepin K.H."/>
            <person name="Johnson M."/>
            <person name="Bhonagiri V."/>
            <person name="Nash W.E."/>
            <person name="Warren W."/>
            <person name="Chinwalla A."/>
            <person name="Mardis E.R."/>
            <person name="Wilson R.K."/>
        </authorList>
    </citation>
    <scope>NUCLEOTIDE SEQUENCE [LARGE SCALE GENOMIC DNA]</scope>
    <source>
        <strain evidence="2 3">F0319</strain>
    </source>
</reference>
<comment type="caution">
    <text evidence="2">The sequence shown here is derived from an EMBL/GenBank/DDBJ whole genome shotgun (WGS) entry which is preliminary data.</text>
</comment>
<dbReference type="AlphaFoldDB" id="C9MPZ7"/>
<protein>
    <recommendedName>
        <fullName evidence="1">Glycosyltransferase 2-like domain-containing protein</fullName>
    </recommendedName>
</protein>
<organism evidence="2 3">
    <name type="scientific">Prevotella veroralis F0319</name>
    <dbReference type="NCBI Taxonomy" id="649761"/>
    <lineage>
        <taxon>Bacteria</taxon>
        <taxon>Pseudomonadati</taxon>
        <taxon>Bacteroidota</taxon>
        <taxon>Bacteroidia</taxon>
        <taxon>Bacteroidales</taxon>
        <taxon>Prevotellaceae</taxon>
        <taxon>Prevotella</taxon>
    </lineage>
</organism>
<keyword evidence="3" id="KW-1185">Reference proteome</keyword>
<dbReference type="eggNOG" id="COG1216">
    <property type="taxonomic scope" value="Bacteria"/>
</dbReference>
<dbReference type="OrthoDB" id="1063104at2"/>
<feature type="domain" description="Glycosyltransferase 2-like" evidence="1">
    <location>
        <begin position="71"/>
        <end position="155"/>
    </location>
</feature>
<accession>C9MPZ7</accession>
<name>C9MPZ7_9BACT</name>
<dbReference type="Gene3D" id="3.90.550.10">
    <property type="entry name" value="Spore Coat Polysaccharide Biosynthesis Protein SpsA, Chain A"/>
    <property type="match status" value="1"/>
</dbReference>
<dbReference type="HOGENOM" id="CLU_856998_0_0_10"/>
<dbReference type="Pfam" id="PF00535">
    <property type="entry name" value="Glycos_transf_2"/>
    <property type="match status" value="1"/>
</dbReference>
<sequence length="336" mass="39033">MEKSNFKYSVAIRTVGKAGDKYIQELQSLHNQTIKPEHIYVHLAHGFERPKEQVGMEEYIDTPKGLVHQRAAANMVEEEYVLIIDDDVYFPEDAVEKMYNALQEYGADGIAPDTFPTQDMSFLSKLGAYITNTVKGRRNDGWAIRIQRSGAFSYNSKPEKGAIYPTESAAGTAVFMKTEVWKAIHYEHEVWIDQYPAGTFGEDQLMYQKIVENGYKLLMWYDSGVVHLDANTNKASQKSYDKIYYRAMAQYLTWYRCVYDLPKNTYTDKLRDKLAYGHRFLLSCSVRLLYSILQFSPRFLTAHIKGNLDARRFVRSKEYTRLPRFVLSVENRTLYL</sequence>
<dbReference type="STRING" id="649761.HMPREF0973_01696"/>
<dbReference type="InterPro" id="IPR001173">
    <property type="entry name" value="Glyco_trans_2-like"/>
</dbReference>
<dbReference type="InterPro" id="IPR029044">
    <property type="entry name" value="Nucleotide-diphossugar_trans"/>
</dbReference>